<reference evidence="3" key="1">
    <citation type="journal article" date="2020" name="BMC Genomics">
        <title>Correction to: Identification and distribution of gene clusters required for synthesis of sphingolipid metabolism inhibitors in diverse species of the filamentous fungus Fusarium.</title>
        <authorList>
            <person name="Kim H.S."/>
            <person name="Lohmar J.M."/>
            <person name="Busman M."/>
            <person name="Brown D.W."/>
            <person name="Naumann T.A."/>
            <person name="Divon H.H."/>
            <person name="Lysoe E."/>
            <person name="Uhlig S."/>
            <person name="Proctor R.H."/>
        </authorList>
    </citation>
    <scope>NUCLEOTIDE SEQUENCE [LARGE SCALE GENOMIC DNA]</scope>
    <source>
        <strain evidence="3">NRRL 25331</strain>
    </source>
</reference>
<dbReference type="AlphaFoldDB" id="A0A8H5U2E5"/>
<accession>A0A8H5U2E5</accession>
<keyword evidence="3" id="KW-1185">Reference proteome</keyword>
<evidence type="ECO:0000313" key="2">
    <source>
        <dbReference type="EMBL" id="KAF5679484.1"/>
    </source>
</evidence>
<gene>
    <name evidence="2" type="ORF">FCIRC_6097</name>
</gene>
<evidence type="ECO:0000256" key="1">
    <source>
        <dbReference type="SAM" id="MobiDB-lite"/>
    </source>
</evidence>
<proteinExistence type="predicted"/>
<organism evidence="2 3">
    <name type="scientific">Fusarium circinatum</name>
    <name type="common">Pitch canker fungus</name>
    <name type="synonym">Gibberella circinata</name>
    <dbReference type="NCBI Taxonomy" id="48490"/>
    <lineage>
        <taxon>Eukaryota</taxon>
        <taxon>Fungi</taxon>
        <taxon>Dikarya</taxon>
        <taxon>Ascomycota</taxon>
        <taxon>Pezizomycotina</taxon>
        <taxon>Sordariomycetes</taxon>
        <taxon>Hypocreomycetidae</taxon>
        <taxon>Hypocreales</taxon>
        <taxon>Nectriaceae</taxon>
        <taxon>Fusarium</taxon>
        <taxon>Fusarium fujikuroi species complex</taxon>
    </lineage>
</organism>
<dbReference type="EMBL" id="JAAQPE010000206">
    <property type="protein sequence ID" value="KAF5679484.1"/>
    <property type="molecule type" value="Genomic_DNA"/>
</dbReference>
<feature type="region of interest" description="Disordered" evidence="1">
    <location>
        <begin position="1"/>
        <end position="22"/>
    </location>
</feature>
<comment type="caution">
    <text evidence="2">The sequence shown here is derived from an EMBL/GenBank/DDBJ whole genome shotgun (WGS) entry which is preliminary data.</text>
</comment>
<protein>
    <submittedName>
        <fullName evidence="2">Uncharacterized protein</fullName>
    </submittedName>
</protein>
<dbReference type="Proteomes" id="UP000572754">
    <property type="component" value="Unassembled WGS sequence"/>
</dbReference>
<evidence type="ECO:0000313" key="3">
    <source>
        <dbReference type="Proteomes" id="UP000572754"/>
    </source>
</evidence>
<sequence length="274" mass="30942">MSSESIDLTGTSPPTGMPPPLVKPEQALLPATITQEQTSEQNPYFLYKKECRIAWTKYLGLLGRVKLREGLDRLPFFYGMPSQDHLTLQIDPERLEMIQKVATSDPRNSLITLKAVLSTLRDRPQPSHIAWDMLQQKLSNPRAIENFTKDRDIIKRWEALGSRNSMHLLNPAQASPEQATAFKEIQPSMLRLVGIQTNEEDPASSPGYVLSMASFEMSVWKGEKASNEIERRQCADMALRSLPKFMDAQKNEAVIDKMVGFQKHYEALAALGLK</sequence>
<reference evidence="2 3" key="2">
    <citation type="submission" date="2020-05" db="EMBL/GenBank/DDBJ databases">
        <title>Identification and distribution of gene clusters putatively required for synthesis of sphingolipid metabolism inhibitors in phylogenetically diverse species of the filamentous fungus Fusarium.</title>
        <authorList>
            <person name="Kim H.-S."/>
            <person name="Busman M."/>
            <person name="Brown D.W."/>
            <person name="Divon H."/>
            <person name="Uhlig S."/>
            <person name="Proctor R.H."/>
        </authorList>
    </citation>
    <scope>NUCLEOTIDE SEQUENCE [LARGE SCALE GENOMIC DNA]</scope>
    <source>
        <strain evidence="2 3">NRRL 25331</strain>
    </source>
</reference>
<name>A0A8H5U2E5_FUSCI</name>